<proteinExistence type="predicted"/>
<organism evidence="2">
    <name type="scientific">viral metagenome</name>
    <dbReference type="NCBI Taxonomy" id="1070528"/>
    <lineage>
        <taxon>unclassified sequences</taxon>
        <taxon>metagenomes</taxon>
        <taxon>organismal metagenomes</taxon>
    </lineage>
</organism>
<name>A0A6M3K5J6_9ZZZZ</name>
<feature type="compositionally biased region" description="Basic and acidic residues" evidence="1">
    <location>
        <begin position="391"/>
        <end position="413"/>
    </location>
</feature>
<dbReference type="EMBL" id="MT142211">
    <property type="protein sequence ID" value="QJA76217.1"/>
    <property type="molecule type" value="Genomic_DNA"/>
</dbReference>
<dbReference type="SUPFAM" id="SSF50494">
    <property type="entry name" value="Trypsin-like serine proteases"/>
    <property type="match status" value="1"/>
</dbReference>
<dbReference type="AlphaFoldDB" id="A0A6M3K5J6"/>
<dbReference type="Pfam" id="PF13365">
    <property type="entry name" value="Trypsin_2"/>
    <property type="match status" value="1"/>
</dbReference>
<dbReference type="InterPro" id="IPR009003">
    <property type="entry name" value="Peptidase_S1_PA"/>
</dbReference>
<feature type="region of interest" description="Disordered" evidence="1">
    <location>
        <begin position="391"/>
        <end position="419"/>
    </location>
</feature>
<reference evidence="2" key="1">
    <citation type="submission" date="2020-03" db="EMBL/GenBank/DDBJ databases">
        <title>The deep terrestrial virosphere.</title>
        <authorList>
            <person name="Holmfeldt K."/>
            <person name="Nilsson E."/>
            <person name="Simone D."/>
            <person name="Lopez-Fernandez M."/>
            <person name="Wu X."/>
            <person name="de Brujin I."/>
            <person name="Lundin D."/>
            <person name="Andersson A."/>
            <person name="Bertilsson S."/>
            <person name="Dopson M."/>
        </authorList>
    </citation>
    <scope>NUCLEOTIDE SEQUENCE</scope>
    <source>
        <strain evidence="2">MM415A01560</strain>
    </source>
</reference>
<evidence type="ECO:0000313" key="2">
    <source>
        <dbReference type="EMBL" id="QJA76217.1"/>
    </source>
</evidence>
<dbReference type="Gene3D" id="2.40.10.120">
    <property type="match status" value="1"/>
</dbReference>
<evidence type="ECO:0000256" key="1">
    <source>
        <dbReference type="SAM" id="MobiDB-lite"/>
    </source>
</evidence>
<dbReference type="InterPro" id="IPR033116">
    <property type="entry name" value="TRYPSIN_SER"/>
</dbReference>
<dbReference type="PROSITE" id="PS51257">
    <property type="entry name" value="PROKAR_LIPOPROTEIN"/>
    <property type="match status" value="1"/>
</dbReference>
<gene>
    <name evidence="2" type="ORF">MM415A01560_0018</name>
</gene>
<protein>
    <submittedName>
        <fullName evidence="2">Putative trypsin-like peptidase domain containing protein</fullName>
    </submittedName>
</protein>
<accession>A0A6M3K5J6</accession>
<dbReference type="PROSITE" id="PS00135">
    <property type="entry name" value="TRYPSIN_SER"/>
    <property type="match status" value="1"/>
</dbReference>
<sequence>MLKKIILLLFLVLSCSIVCGNEQEDLEVLSNAIVKVYCPNGNAGSGTLVWATETEGYVLTCRHVVEGNRSATAKWRDGYTSSGPIIITGQYYDSALFKVKPPPECIFIPIADPDTFAKQGTTVYAFGYGGQYNIPESQINLIKWESPVIDYKVDPLPDGREKSRIRLEVGAQSGDSGGPILSNHFIDFNKREYIGEWKVAGIVSGGELQGRNGPPKDTHGPYNMPLYNLVKHANPNIFDASRCGPNGCYPQRPILIRPGRRIPFPFRPLPNVIVQPTIPSPIPDQLVPVPSIPTPVVPTPEQPPTLPPVSPPCCDIIGKVNTNTAAIEDLRKQILGCVEIGKQISTINNQIQQITNIVSTNNDSLQKQIDDLESKIDSKLSVDDIKNNTELQDLLKGDSGEKGDTGDKGDRGDAGVAPTPQEIVEVIKNDSETIQLLKGDKGDRGEKGVKGDPGGPGEPGSTLPPSGISHMVLVADKKGDYWNRLSDQYEKAKTYYNQIRYKEPPTDQNIGVIPLLVAYSDGIPVKKFVGLRSVEETLSSIIRGEFNLISIEKE</sequence>
<feature type="region of interest" description="Disordered" evidence="1">
    <location>
        <begin position="436"/>
        <end position="467"/>
    </location>
</feature>
<feature type="compositionally biased region" description="Basic and acidic residues" evidence="1">
    <location>
        <begin position="438"/>
        <end position="450"/>
    </location>
</feature>